<evidence type="ECO:0000313" key="1">
    <source>
        <dbReference type="EMBL" id="EFR30715.1"/>
    </source>
</evidence>
<protein>
    <submittedName>
        <fullName evidence="1">Uncharacterized protein</fullName>
    </submittedName>
</protein>
<reference evidence="1 2" key="1">
    <citation type="submission" date="2010-10" db="EMBL/GenBank/DDBJ databases">
        <authorList>
            <person name="Durkin A.S."/>
            <person name="Madupu R."/>
            <person name="Torralba M."/>
            <person name="Gillis M."/>
            <person name="Methe B."/>
            <person name="Sutton G."/>
            <person name="Nelson K.E."/>
        </authorList>
    </citation>
    <scope>NUCLEOTIDE SEQUENCE [LARGE SCALE GENOMIC DNA]</scope>
    <source>
        <strain evidence="1 2">ACS-139-V-Col8</strain>
    </source>
</reference>
<evidence type="ECO:0000313" key="2">
    <source>
        <dbReference type="Proteomes" id="UP000005990"/>
    </source>
</evidence>
<keyword evidence="2" id="KW-1185">Reference proteome</keyword>
<gene>
    <name evidence="1" type="ORF">HMPREF9257_0735</name>
</gene>
<organism evidence="1 2">
    <name type="scientific">Eremococcus coleocola ACS-139-V-Col8</name>
    <dbReference type="NCBI Taxonomy" id="908337"/>
    <lineage>
        <taxon>Bacteria</taxon>
        <taxon>Bacillati</taxon>
        <taxon>Bacillota</taxon>
        <taxon>Bacilli</taxon>
        <taxon>Lactobacillales</taxon>
        <taxon>Aerococcaceae</taxon>
        <taxon>Eremococcus</taxon>
    </lineage>
</organism>
<dbReference type="AlphaFoldDB" id="E4KR22"/>
<comment type="caution">
    <text evidence="1">The sequence shown here is derived from an EMBL/GenBank/DDBJ whole genome shotgun (WGS) entry which is preliminary data.</text>
</comment>
<proteinExistence type="predicted"/>
<name>E4KR22_9LACT</name>
<sequence>MAAGEWGGVLLDKLKSQPSWPAGWAGTWLAYINQSSLSFFGRGIICNLG</sequence>
<dbReference type="EMBL" id="AENN01000017">
    <property type="protein sequence ID" value="EFR30715.1"/>
    <property type="molecule type" value="Genomic_DNA"/>
</dbReference>
<dbReference type="Proteomes" id="UP000005990">
    <property type="component" value="Unassembled WGS sequence"/>
</dbReference>
<dbReference type="STRING" id="908337.HMPREF9257_0735"/>
<accession>E4KR22</accession>